<dbReference type="Gene3D" id="3.30.420.10">
    <property type="entry name" value="Ribonuclease H-like superfamily/Ribonuclease H"/>
    <property type="match status" value="1"/>
</dbReference>
<evidence type="ECO:0000259" key="1">
    <source>
        <dbReference type="PROSITE" id="PS50994"/>
    </source>
</evidence>
<dbReference type="InterPro" id="IPR050900">
    <property type="entry name" value="Transposase_IS3/IS150/IS904"/>
</dbReference>
<keyword evidence="3" id="KW-1185">Reference proteome</keyword>
<dbReference type="Proteomes" id="UP001589854">
    <property type="component" value="Unassembled WGS sequence"/>
</dbReference>
<reference evidence="2 3" key="1">
    <citation type="submission" date="2024-09" db="EMBL/GenBank/DDBJ databases">
        <authorList>
            <person name="Sun Q."/>
            <person name="Mori K."/>
        </authorList>
    </citation>
    <scope>NUCLEOTIDE SEQUENCE [LARGE SCALE GENOMIC DNA]</scope>
    <source>
        <strain evidence="2 3">CCM 7228</strain>
    </source>
</reference>
<feature type="domain" description="Integrase catalytic" evidence="1">
    <location>
        <begin position="1"/>
        <end position="77"/>
    </location>
</feature>
<name>A0ABV6GHQ9_9BACI</name>
<gene>
    <name evidence="2" type="ORF">ACFFIX_17535</name>
</gene>
<dbReference type="PANTHER" id="PTHR46889">
    <property type="entry name" value="TRANSPOSASE INSF FOR INSERTION SEQUENCE IS3B-RELATED"/>
    <property type="match status" value="1"/>
</dbReference>
<protein>
    <submittedName>
        <fullName evidence="2">Integrase core domain-containing protein</fullName>
    </submittedName>
</protein>
<proteinExistence type="predicted"/>
<dbReference type="InterPro" id="IPR001584">
    <property type="entry name" value="Integrase_cat-core"/>
</dbReference>
<sequence>MHQKIYHERIPPKSPNLNAFIESFHSILERECYQQNSFECFDDAYYHVDKFIDFYNKRRYHGSLDYLSPVQFHELYKDKGYPEEMAVSL</sequence>
<dbReference type="EMBL" id="JBHLVO010000017">
    <property type="protein sequence ID" value="MFC0273217.1"/>
    <property type="molecule type" value="Genomic_DNA"/>
</dbReference>
<dbReference type="SUPFAM" id="SSF53098">
    <property type="entry name" value="Ribonuclease H-like"/>
    <property type="match status" value="1"/>
</dbReference>
<dbReference type="PANTHER" id="PTHR46889:SF4">
    <property type="entry name" value="TRANSPOSASE INSO FOR INSERTION SEQUENCE ELEMENT IS911B-RELATED"/>
    <property type="match status" value="1"/>
</dbReference>
<dbReference type="Pfam" id="PF13683">
    <property type="entry name" value="rve_3"/>
    <property type="match status" value="1"/>
</dbReference>
<comment type="caution">
    <text evidence="2">The sequence shown here is derived from an EMBL/GenBank/DDBJ whole genome shotgun (WGS) entry which is preliminary data.</text>
</comment>
<dbReference type="InterPro" id="IPR036397">
    <property type="entry name" value="RNaseH_sf"/>
</dbReference>
<dbReference type="InterPro" id="IPR012337">
    <property type="entry name" value="RNaseH-like_sf"/>
</dbReference>
<dbReference type="RefSeq" id="WP_378936290.1">
    <property type="nucleotide sequence ID" value="NZ_JBHLVO010000017.1"/>
</dbReference>
<dbReference type="PROSITE" id="PS50994">
    <property type="entry name" value="INTEGRASE"/>
    <property type="match status" value="1"/>
</dbReference>
<accession>A0ABV6GHQ9</accession>
<evidence type="ECO:0000313" key="3">
    <source>
        <dbReference type="Proteomes" id="UP001589854"/>
    </source>
</evidence>
<organism evidence="2 3">
    <name type="scientific">Metabacillus herbersteinensis</name>
    <dbReference type="NCBI Taxonomy" id="283816"/>
    <lineage>
        <taxon>Bacteria</taxon>
        <taxon>Bacillati</taxon>
        <taxon>Bacillota</taxon>
        <taxon>Bacilli</taxon>
        <taxon>Bacillales</taxon>
        <taxon>Bacillaceae</taxon>
        <taxon>Metabacillus</taxon>
    </lineage>
</organism>
<evidence type="ECO:0000313" key="2">
    <source>
        <dbReference type="EMBL" id="MFC0273217.1"/>
    </source>
</evidence>